<keyword evidence="3" id="KW-0408">Iron</keyword>
<dbReference type="InterPro" id="IPR011538">
    <property type="entry name" value="Nuo51_FMN-bd"/>
</dbReference>
<protein>
    <recommendedName>
        <fullName evidence="5">NADH-ubiquinone oxidoreductase 51kDa subunit FMN-binding domain-containing protein</fullName>
    </recommendedName>
</protein>
<dbReference type="SUPFAM" id="SSF52833">
    <property type="entry name" value="Thioredoxin-like"/>
    <property type="match status" value="1"/>
</dbReference>
<comment type="caution">
    <text evidence="6">The sequence shown here is derived from an EMBL/GenBank/DDBJ whole genome shotgun (WGS) entry which is preliminary data.</text>
</comment>
<evidence type="ECO:0000313" key="6">
    <source>
        <dbReference type="EMBL" id="KKL90254.1"/>
    </source>
</evidence>
<dbReference type="EMBL" id="LAZR01020057">
    <property type="protein sequence ID" value="KKL90254.1"/>
    <property type="molecule type" value="Genomic_DNA"/>
</dbReference>
<proteinExistence type="predicted"/>
<feature type="domain" description="NADH-ubiquinone oxidoreductase 51kDa subunit FMN-binding" evidence="5">
    <location>
        <begin position="144"/>
        <end position="185"/>
    </location>
</feature>
<dbReference type="Gene3D" id="3.40.50.11540">
    <property type="entry name" value="NADH-ubiquinone oxidoreductase 51kDa subunit"/>
    <property type="match status" value="1"/>
</dbReference>
<dbReference type="GO" id="GO:0051539">
    <property type="term" value="F:4 iron, 4 sulfur cluster binding"/>
    <property type="evidence" value="ECO:0007669"/>
    <property type="project" value="UniProtKB-KW"/>
</dbReference>
<accession>A0A0F9FV24</accession>
<dbReference type="Gene3D" id="6.10.250.1450">
    <property type="match status" value="1"/>
</dbReference>
<dbReference type="InterPro" id="IPR037225">
    <property type="entry name" value="Nuo51_FMN-bd_sf"/>
</dbReference>
<gene>
    <name evidence="6" type="ORF">LCGC14_1906490</name>
</gene>
<keyword evidence="2" id="KW-0479">Metal-binding</keyword>
<dbReference type="PANTHER" id="PTHR43578">
    <property type="entry name" value="NADH-QUINONE OXIDOREDUCTASE SUBUNIT F"/>
    <property type="match status" value="1"/>
</dbReference>
<dbReference type="PANTHER" id="PTHR43578:SF3">
    <property type="entry name" value="NADH-QUINONE OXIDOREDUCTASE SUBUNIT F"/>
    <property type="match status" value="1"/>
</dbReference>
<evidence type="ECO:0000259" key="5">
    <source>
        <dbReference type="Pfam" id="PF01512"/>
    </source>
</evidence>
<dbReference type="InterPro" id="IPR036249">
    <property type="entry name" value="Thioredoxin-like_sf"/>
</dbReference>
<name>A0A0F9FV24_9ZZZZ</name>
<dbReference type="GO" id="GO:0046872">
    <property type="term" value="F:metal ion binding"/>
    <property type="evidence" value="ECO:0007669"/>
    <property type="project" value="UniProtKB-KW"/>
</dbReference>
<evidence type="ECO:0000256" key="4">
    <source>
        <dbReference type="ARBA" id="ARBA00023014"/>
    </source>
</evidence>
<dbReference type="SUPFAM" id="SSF142019">
    <property type="entry name" value="Nqo1 FMN-binding domain-like"/>
    <property type="match status" value="1"/>
</dbReference>
<dbReference type="AlphaFoldDB" id="A0A0F9FV24"/>
<organism evidence="6">
    <name type="scientific">marine sediment metagenome</name>
    <dbReference type="NCBI Taxonomy" id="412755"/>
    <lineage>
        <taxon>unclassified sequences</taxon>
        <taxon>metagenomes</taxon>
        <taxon>ecological metagenomes</taxon>
    </lineage>
</organism>
<evidence type="ECO:0000256" key="2">
    <source>
        <dbReference type="ARBA" id="ARBA00022723"/>
    </source>
</evidence>
<feature type="non-terminal residue" evidence="6">
    <location>
        <position position="185"/>
    </location>
</feature>
<dbReference type="CDD" id="cd02980">
    <property type="entry name" value="TRX_Fd_family"/>
    <property type="match status" value="1"/>
</dbReference>
<keyword evidence="4" id="KW-0411">Iron-sulfur</keyword>
<reference evidence="6" key="1">
    <citation type="journal article" date="2015" name="Nature">
        <title>Complex archaea that bridge the gap between prokaryotes and eukaryotes.</title>
        <authorList>
            <person name="Spang A."/>
            <person name="Saw J.H."/>
            <person name="Jorgensen S.L."/>
            <person name="Zaremba-Niedzwiedzka K."/>
            <person name="Martijn J."/>
            <person name="Lind A.E."/>
            <person name="van Eijk R."/>
            <person name="Schleper C."/>
            <person name="Guy L."/>
            <person name="Ettema T.J."/>
        </authorList>
    </citation>
    <scope>NUCLEOTIDE SEQUENCE</scope>
</reference>
<sequence>MGPGGIATGGGDVILAFREHLAVADVEAAVEKDCSMHQVGCMGLCAKDVLVEVSDNGKTTTYQYIKPDMVERIVQEHIVEGRPVEEWQVKEDYRTFHEKQVKVVLSDCGTIDPESIDAYKGVEGYKAQSKVLKELSPEEAIVVIKDSGLRGRGGAGFPTGLKWELCSKNEADQKYIICNADEGDP</sequence>
<keyword evidence="1" id="KW-0004">4Fe-4S</keyword>
<evidence type="ECO:0000256" key="3">
    <source>
        <dbReference type="ARBA" id="ARBA00023004"/>
    </source>
</evidence>
<evidence type="ECO:0000256" key="1">
    <source>
        <dbReference type="ARBA" id="ARBA00022485"/>
    </source>
</evidence>
<dbReference type="Gene3D" id="3.40.30.10">
    <property type="entry name" value="Glutaredoxin"/>
    <property type="match status" value="1"/>
</dbReference>
<dbReference type="Pfam" id="PF01512">
    <property type="entry name" value="Complex1_51K"/>
    <property type="match status" value="1"/>
</dbReference>